<name>A0A8J2LYV3_9HEXA</name>
<keyword evidence="1" id="KW-0472">Membrane</keyword>
<protein>
    <submittedName>
        <fullName evidence="2">Uncharacterized protein</fullName>
    </submittedName>
</protein>
<proteinExistence type="predicted"/>
<dbReference type="EMBL" id="CAJVCH010559255">
    <property type="protein sequence ID" value="CAG7831185.1"/>
    <property type="molecule type" value="Genomic_DNA"/>
</dbReference>
<dbReference type="Proteomes" id="UP000708208">
    <property type="component" value="Unassembled WGS sequence"/>
</dbReference>
<keyword evidence="3" id="KW-1185">Reference proteome</keyword>
<evidence type="ECO:0000256" key="1">
    <source>
        <dbReference type="SAM" id="Phobius"/>
    </source>
</evidence>
<accession>A0A8J2LYV3</accession>
<keyword evidence="1" id="KW-0812">Transmembrane</keyword>
<sequence length="92" mass="10578">MSSGLLMFWEKWHKIRFERGRTGPVDSADDHIVKALDLESSIVFVFYGFLWIALGCTLLFVIEIAHAICAHHKCLILRCIGQQAFKRELSEN</sequence>
<reference evidence="2" key="1">
    <citation type="submission" date="2021-06" db="EMBL/GenBank/DDBJ databases">
        <authorList>
            <person name="Hodson N. C."/>
            <person name="Mongue J. A."/>
            <person name="Jaron S. K."/>
        </authorList>
    </citation>
    <scope>NUCLEOTIDE SEQUENCE</scope>
</reference>
<dbReference type="AlphaFoldDB" id="A0A8J2LYV3"/>
<organism evidence="2 3">
    <name type="scientific">Allacma fusca</name>
    <dbReference type="NCBI Taxonomy" id="39272"/>
    <lineage>
        <taxon>Eukaryota</taxon>
        <taxon>Metazoa</taxon>
        <taxon>Ecdysozoa</taxon>
        <taxon>Arthropoda</taxon>
        <taxon>Hexapoda</taxon>
        <taxon>Collembola</taxon>
        <taxon>Symphypleona</taxon>
        <taxon>Sminthuridae</taxon>
        <taxon>Allacma</taxon>
    </lineage>
</organism>
<feature type="transmembrane region" description="Helical" evidence="1">
    <location>
        <begin position="44"/>
        <end position="68"/>
    </location>
</feature>
<comment type="caution">
    <text evidence="2">The sequence shown here is derived from an EMBL/GenBank/DDBJ whole genome shotgun (WGS) entry which is preliminary data.</text>
</comment>
<keyword evidence="1" id="KW-1133">Transmembrane helix</keyword>
<gene>
    <name evidence="2" type="ORF">AFUS01_LOCUS40941</name>
</gene>
<evidence type="ECO:0000313" key="3">
    <source>
        <dbReference type="Proteomes" id="UP000708208"/>
    </source>
</evidence>
<evidence type="ECO:0000313" key="2">
    <source>
        <dbReference type="EMBL" id="CAG7831185.1"/>
    </source>
</evidence>